<evidence type="ECO:0000313" key="1">
    <source>
        <dbReference type="EMBL" id="KKM96080.1"/>
    </source>
</evidence>
<organism evidence="1">
    <name type="scientific">marine sediment metagenome</name>
    <dbReference type="NCBI Taxonomy" id="412755"/>
    <lineage>
        <taxon>unclassified sequences</taxon>
        <taxon>metagenomes</taxon>
        <taxon>ecological metagenomes</taxon>
    </lineage>
</organism>
<gene>
    <name evidence="1" type="ORF">LCGC14_1181820</name>
</gene>
<comment type="caution">
    <text evidence="1">The sequence shown here is derived from an EMBL/GenBank/DDBJ whole genome shotgun (WGS) entry which is preliminary data.</text>
</comment>
<reference evidence="1" key="1">
    <citation type="journal article" date="2015" name="Nature">
        <title>Complex archaea that bridge the gap between prokaryotes and eukaryotes.</title>
        <authorList>
            <person name="Spang A."/>
            <person name="Saw J.H."/>
            <person name="Jorgensen S.L."/>
            <person name="Zaremba-Niedzwiedzka K."/>
            <person name="Martijn J."/>
            <person name="Lind A.E."/>
            <person name="van Eijk R."/>
            <person name="Schleper C."/>
            <person name="Guy L."/>
            <person name="Ettema T.J."/>
        </authorList>
    </citation>
    <scope>NUCLEOTIDE SEQUENCE</scope>
</reference>
<name>A0A0F9P4T3_9ZZZZ</name>
<protein>
    <submittedName>
        <fullName evidence="1">Uncharacterized protein</fullName>
    </submittedName>
</protein>
<proteinExistence type="predicted"/>
<dbReference type="AlphaFoldDB" id="A0A0F9P4T3"/>
<dbReference type="EMBL" id="LAZR01005927">
    <property type="protein sequence ID" value="KKM96080.1"/>
    <property type="molecule type" value="Genomic_DNA"/>
</dbReference>
<accession>A0A0F9P4T3</accession>
<sequence length="72" mass="8270">MTKLPLGKCPFEGIKIVEVYEWIGGEYAFGVTIAVPVDRPRLNNYQMQILLEWLGEKYGRDDWVLAAIEEPV</sequence>